<gene>
    <name evidence="1" type="ORF">LJ739_05445</name>
</gene>
<organism evidence="1 2">
    <name type="scientific">Fluctibacter halophilus</name>
    <dbReference type="NCBI Taxonomy" id="226011"/>
    <lineage>
        <taxon>Bacteria</taxon>
        <taxon>Pseudomonadati</taxon>
        <taxon>Pseudomonadota</taxon>
        <taxon>Gammaproteobacteria</taxon>
        <taxon>Alteromonadales</taxon>
        <taxon>Alteromonadaceae</taxon>
        <taxon>Fluctibacter</taxon>
    </lineage>
</organism>
<dbReference type="Pfam" id="PF05768">
    <property type="entry name" value="Glrx-like"/>
    <property type="match status" value="1"/>
</dbReference>
<dbReference type="Gene3D" id="3.40.30.10">
    <property type="entry name" value="Glutaredoxin"/>
    <property type="match status" value="1"/>
</dbReference>
<comment type="caution">
    <text evidence="1">The sequence shown here is derived from an EMBL/GenBank/DDBJ whole genome shotgun (WGS) entry which is preliminary data.</text>
</comment>
<dbReference type="SUPFAM" id="SSF52833">
    <property type="entry name" value="Thioredoxin-like"/>
    <property type="match status" value="1"/>
</dbReference>
<name>A0ABS8G5B1_9ALTE</name>
<keyword evidence="2" id="KW-1185">Reference proteome</keyword>
<dbReference type="InterPro" id="IPR008554">
    <property type="entry name" value="Glutaredoxin-like"/>
</dbReference>
<protein>
    <submittedName>
        <fullName evidence="1">Glutaredoxin family protein</fullName>
    </submittedName>
</protein>
<sequence>MSDTTKPLILFSGTSCPLCDTAKQMIDATLIDAEQLVEVINVRDDHDLYHQYGARIPVFYRTDSREELPWPFDQQQLIEFLS</sequence>
<accession>A0ABS8G5B1</accession>
<reference evidence="1 2" key="1">
    <citation type="submission" date="2021-10" db="EMBL/GenBank/DDBJ databases">
        <title>Draft genome of Aestuariibacter halophilus JC2043.</title>
        <authorList>
            <person name="Emsley S.A."/>
            <person name="Pfannmuller K.M."/>
            <person name="Ushijima B."/>
            <person name="Saw J.H."/>
            <person name="Videau P."/>
        </authorList>
    </citation>
    <scope>NUCLEOTIDE SEQUENCE [LARGE SCALE GENOMIC DNA]</scope>
    <source>
        <strain evidence="1 2">JC2043</strain>
    </source>
</reference>
<proteinExistence type="predicted"/>
<evidence type="ECO:0000313" key="1">
    <source>
        <dbReference type="EMBL" id="MCC2615679.1"/>
    </source>
</evidence>
<dbReference type="RefSeq" id="WP_229157807.1">
    <property type="nucleotide sequence ID" value="NZ_JAJEWP010000001.1"/>
</dbReference>
<dbReference type="Proteomes" id="UP001520878">
    <property type="component" value="Unassembled WGS sequence"/>
</dbReference>
<dbReference type="InterPro" id="IPR036249">
    <property type="entry name" value="Thioredoxin-like_sf"/>
</dbReference>
<dbReference type="EMBL" id="JAJEWP010000001">
    <property type="protein sequence ID" value="MCC2615679.1"/>
    <property type="molecule type" value="Genomic_DNA"/>
</dbReference>
<evidence type="ECO:0000313" key="2">
    <source>
        <dbReference type="Proteomes" id="UP001520878"/>
    </source>
</evidence>